<feature type="transmembrane region" description="Helical" evidence="1">
    <location>
        <begin position="37"/>
        <end position="53"/>
    </location>
</feature>
<feature type="transmembrane region" description="Helical" evidence="1">
    <location>
        <begin position="6"/>
        <end position="25"/>
    </location>
</feature>
<organism evidence="2 3">
    <name type="scientific">candidate division WWE3 bacterium</name>
    <dbReference type="NCBI Taxonomy" id="2053526"/>
    <lineage>
        <taxon>Bacteria</taxon>
        <taxon>Katanobacteria</taxon>
    </lineage>
</organism>
<name>A0A7X9DKM6_UNCKA</name>
<keyword evidence="1" id="KW-1133">Transmembrane helix</keyword>
<sequence length="191" mass="21437">MKNLLILMSTVIALYAYAGYFLAILNGKAKPHRTTRFVILLISALVTLSLFAQGNTVAIWLSGVFTVCSLIIFLLSIKYGYGGFSKNDILCFSVAIIGIGLWKFTNNPVIGLFSSITADFIGFVPTVIKSYKYPETETWQFFFLGACSSAFNMLATKRWYLTDYVYPLYIIIINSVVVVLILRGKLYKNKQ</sequence>
<keyword evidence="1" id="KW-0812">Transmembrane</keyword>
<feature type="non-terminal residue" evidence="2">
    <location>
        <position position="191"/>
    </location>
</feature>
<proteinExistence type="predicted"/>
<feature type="transmembrane region" description="Helical" evidence="1">
    <location>
        <begin position="166"/>
        <end position="182"/>
    </location>
</feature>
<gene>
    <name evidence="2" type="ORF">GYA27_03445</name>
</gene>
<feature type="transmembrane region" description="Helical" evidence="1">
    <location>
        <begin position="89"/>
        <end position="104"/>
    </location>
</feature>
<comment type="caution">
    <text evidence="2">The sequence shown here is derived from an EMBL/GenBank/DDBJ whole genome shotgun (WGS) entry which is preliminary data.</text>
</comment>
<accession>A0A7X9DKM6</accession>
<evidence type="ECO:0000313" key="3">
    <source>
        <dbReference type="Proteomes" id="UP000526033"/>
    </source>
</evidence>
<keyword evidence="1" id="KW-0472">Membrane</keyword>
<dbReference type="Proteomes" id="UP000526033">
    <property type="component" value="Unassembled WGS sequence"/>
</dbReference>
<evidence type="ECO:0000313" key="2">
    <source>
        <dbReference type="EMBL" id="NMB70226.1"/>
    </source>
</evidence>
<evidence type="ECO:0000256" key="1">
    <source>
        <dbReference type="SAM" id="Phobius"/>
    </source>
</evidence>
<dbReference type="EMBL" id="JAAZNL010000043">
    <property type="protein sequence ID" value="NMB70226.1"/>
    <property type="molecule type" value="Genomic_DNA"/>
</dbReference>
<dbReference type="AlphaFoldDB" id="A0A7X9DKM6"/>
<protein>
    <submittedName>
        <fullName evidence="2">Uncharacterized protein</fullName>
    </submittedName>
</protein>
<reference evidence="2 3" key="1">
    <citation type="journal article" date="2020" name="Biotechnol. Biofuels">
        <title>New insights from the biogas microbiome by comprehensive genome-resolved metagenomics of nearly 1600 species originating from multiple anaerobic digesters.</title>
        <authorList>
            <person name="Campanaro S."/>
            <person name="Treu L."/>
            <person name="Rodriguez-R L.M."/>
            <person name="Kovalovszki A."/>
            <person name="Ziels R.M."/>
            <person name="Maus I."/>
            <person name="Zhu X."/>
            <person name="Kougias P.G."/>
            <person name="Basile A."/>
            <person name="Luo G."/>
            <person name="Schluter A."/>
            <person name="Konstantinidis K.T."/>
            <person name="Angelidaki I."/>
        </authorList>
    </citation>
    <scope>NUCLEOTIDE SEQUENCE [LARGE SCALE GENOMIC DNA]</scope>
    <source>
        <strain evidence="2">AS27yjCOA_165</strain>
    </source>
</reference>
<feature type="transmembrane region" description="Helical" evidence="1">
    <location>
        <begin position="59"/>
        <end position="77"/>
    </location>
</feature>